<dbReference type="InterPro" id="IPR036928">
    <property type="entry name" value="AS_sf"/>
</dbReference>
<dbReference type="Pfam" id="PF01425">
    <property type="entry name" value="Amidase"/>
    <property type="match status" value="1"/>
</dbReference>
<dbReference type="PANTHER" id="PTHR45847:SF13">
    <property type="entry name" value="FATTY ACID AMIDE HYDROLASE, GENE 1"/>
    <property type="match status" value="1"/>
</dbReference>
<gene>
    <name evidence="3" type="ORF">GDO78_003899</name>
</gene>
<evidence type="ECO:0000313" key="4">
    <source>
        <dbReference type="Proteomes" id="UP000770717"/>
    </source>
</evidence>
<dbReference type="Gene3D" id="3.90.1300.10">
    <property type="entry name" value="Amidase signature (AS) domain"/>
    <property type="match status" value="1"/>
</dbReference>
<sequence length="433" mass="49056">MFQSLFLLCLPLLLLRSLFLLFSFPPLLPLALPPPPLLPLALPPLLLALPFSPTLAFFLLLLFRLLFFLLHLFFLLRLLCLLFLLRLLLLLFCSLFLLICTLFPLSFSSSSCLSSSNLGVCDPVSGMKSARSMPGPMARDVDSLALFMKAVLCDDFFQLDITVPPIPFNDEIYNSKRRLTIGFYDTDGYFLPHPSMRRAVQETKTLLEEAGHKLVAFTPPRIEYALNELAIRGFFADGGKTLADEFGPDIVDPNLKQQLFLYKVPNIVKKIASFFMRPLFPRIASHVEAHSGCSSVNDLWKHYTSIQEYRNEYVKQWRTLGMDALLCPMLSPAFNIGHPGKLFAGFSFTMLFNVLNFAVGVLPVTTVTPEDEEELKHYKGYYNDPWDKEFIKGIEGGVGLPVAVQCVALQWQEEQCLRLMKEVETVTRGRDHK</sequence>
<dbReference type="AlphaFoldDB" id="A0A8J6K174"/>
<comment type="caution">
    <text evidence="3">The sequence shown here is derived from an EMBL/GenBank/DDBJ whole genome shotgun (WGS) entry which is preliminary data.</text>
</comment>
<keyword evidence="1" id="KW-1133">Transmembrane helix</keyword>
<organism evidence="3 4">
    <name type="scientific">Eleutherodactylus coqui</name>
    <name type="common">Puerto Rican coqui</name>
    <dbReference type="NCBI Taxonomy" id="57060"/>
    <lineage>
        <taxon>Eukaryota</taxon>
        <taxon>Metazoa</taxon>
        <taxon>Chordata</taxon>
        <taxon>Craniata</taxon>
        <taxon>Vertebrata</taxon>
        <taxon>Euteleostomi</taxon>
        <taxon>Amphibia</taxon>
        <taxon>Batrachia</taxon>
        <taxon>Anura</taxon>
        <taxon>Neobatrachia</taxon>
        <taxon>Hyloidea</taxon>
        <taxon>Eleutherodactylidae</taxon>
        <taxon>Eleutherodactylinae</taxon>
        <taxon>Eleutherodactylus</taxon>
        <taxon>Eleutherodactylus</taxon>
    </lineage>
</organism>
<dbReference type="OrthoDB" id="6428749at2759"/>
<feature type="transmembrane region" description="Helical" evidence="1">
    <location>
        <begin position="55"/>
        <end position="76"/>
    </location>
</feature>
<protein>
    <recommendedName>
        <fullName evidence="2">Amidase domain-containing protein</fullName>
    </recommendedName>
</protein>
<dbReference type="GO" id="GO:0004040">
    <property type="term" value="F:amidase activity"/>
    <property type="evidence" value="ECO:0007669"/>
    <property type="project" value="TreeGrafter"/>
</dbReference>
<name>A0A8J6K174_ELECQ</name>
<keyword evidence="4" id="KW-1185">Reference proteome</keyword>
<dbReference type="GO" id="GO:0017064">
    <property type="term" value="F:fatty acid amide hydrolase activity"/>
    <property type="evidence" value="ECO:0007669"/>
    <property type="project" value="TreeGrafter"/>
</dbReference>
<dbReference type="PANTHER" id="PTHR45847">
    <property type="entry name" value="FATTY ACID AMIDE HYDROLASE"/>
    <property type="match status" value="1"/>
</dbReference>
<keyword evidence="1" id="KW-0812">Transmembrane</keyword>
<dbReference type="Proteomes" id="UP000770717">
    <property type="component" value="Unassembled WGS sequence"/>
</dbReference>
<evidence type="ECO:0000256" key="1">
    <source>
        <dbReference type="SAM" id="Phobius"/>
    </source>
</evidence>
<evidence type="ECO:0000313" key="3">
    <source>
        <dbReference type="EMBL" id="KAG9475732.1"/>
    </source>
</evidence>
<proteinExistence type="predicted"/>
<reference evidence="3" key="1">
    <citation type="thesis" date="2020" institute="ProQuest LLC" country="789 East Eisenhower Parkway, Ann Arbor, MI, USA">
        <title>Comparative Genomics and Chromosome Evolution.</title>
        <authorList>
            <person name="Mudd A.B."/>
        </authorList>
    </citation>
    <scope>NUCLEOTIDE SEQUENCE</scope>
    <source>
        <strain evidence="3">HN-11 Male</strain>
        <tissue evidence="3">Kidney and liver</tissue>
    </source>
</reference>
<accession>A0A8J6K174</accession>
<dbReference type="EMBL" id="WNTK01000012">
    <property type="protein sequence ID" value="KAG9475732.1"/>
    <property type="molecule type" value="Genomic_DNA"/>
</dbReference>
<dbReference type="SUPFAM" id="SSF75304">
    <property type="entry name" value="Amidase signature (AS) enzymes"/>
    <property type="match status" value="1"/>
</dbReference>
<feature type="domain" description="Amidase" evidence="2">
    <location>
        <begin position="121"/>
        <end position="417"/>
    </location>
</feature>
<dbReference type="InterPro" id="IPR023631">
    <property type="entry name" value="Amidase_dom"/>
</dbReference>
<evidence type="ECO:0000259" key="2">
    <source>
        <dbReference type="Pfam" id="PF01425"/>
    </source>
</evidence>
<dbReference type="InterPro" id="IPR052096">
    <property type="entry name" value="Endocannabinoid_amidase"/>
</dbReference>
<keyword evidence="1" id="KW-0472">Membrane</keyword>
<dbReference type="GO" id="GO:0009062">
    <property type="term" value="P:fatty acid catabolic process"/>
    <property type="evidence" value="ECO:0007669"/>
    <property type="project" value="TreeGrafter"/>
</dbReference>
<feature type="transmembrane region" description="Helical" evidence="1">
    <location>
        <begin position="83"/>
        <end position="107"/>
    </location>
</feature>